<keyword evidence="3" id="KW-1185">Reference proteome</keyword>
<evidence type="ECO:0000313" key="2">
    <source>
        <dbReference type="EMBL" id="KAH3698098.1"/>
    </source>
</evidence>
<organism evidence="2 3">
    <name type="scientific">Dreissena polymorpha</name>
    <name type="common">Zebra mussel</name>
    <name type="synonym">Mytilus polymorpha</name>
    <dbReference type="NCBI Taxonomy" id="45954"/>
    <lineage>
        <taxon>Eukaryota</taxon>
        <taxon>Metazoa</taxon>
        <taxon>Spiralia</taxon>
        <taxon>Lophotrochozoa</taxon>
        <taxon>Mollusca</taxon>
        <taxon>Bivalvia</taxon>
        <taxon>Autobranchia</taxon>
        <taxon>Heteroconchia</taxon>
        <taxon>Euheterodonta</taxon>
        <taxon>Imparidentia</taxon>
        <taxon>Neoheterodontei</taxon>
        <taxon>Myida</taxon>
        <taxon>Dreissenoidea</taxon>
        <taxon>Dreissenidae</taxon>
        <taxon>Dreissena</taxon>
    </lineage>
</organism>
<accession>A0A9D3YCP9</accession>
<dbReference type="AlphaFoldDB" id="A0A9D3YCP9"/>
<reference evidence="2" key="2">
    <citation type="submission" date="2020-11" db="EMBL/GenBank/DDBJ databases">
        <authorList>
            <person name="McCartney M.A."/>
            <person name="Auch B."/>
            <person name="Kono T."/>
            <person name="Mallez S."/>
            <person name="Becker A."/>
            <person name="Gohl D.M."/>
            <person name="Silverstein K.A.T."/>
            <person name="Koren S."/>
            <person name="Bechman K.B."/>
            <person name="Herman A."/>
            <person name="Abrahante J.E."/>
            <person name="Garbe J."/>
        </authorList>
    </citation>
    <scope>NUCLEOTIDE SEQUENCE</scope>
    <source>
        <strain evidence="2">Duluth1</strain>
        <tissue evidence="2">Whole animal</tissue>
    </source>
</reference>
<sequence length="64" mass="7361">MSWVIPYRSVKMNETRKQTPRSKPEQPGPSGTIEALSHVSCNRLVFRWCLRSVNNVLGMDTEKI</sequence>
<gene>
    <name evidence="2" type="ORF">DPMN_085615</name>
</gene>
<evidence type="ECO:0000256" key="1">
    <source>
        <dbReference type="SAM" id="MobiDB-lite"/>
    </source>
</evidence>
<name>A0A9D3YCP9_DREPO</name>
<reference evidence="2" key="1">
    <citation type="journal article" date="2019" name="bioRxiv">
        <title>The Genome of the Zebra Mussel, Dreissena polymorpha: A Resource for Invasive Species Research.</title>
        <authorList>
            <person name="McCartney M.A."/>
            <person name="Auch B."/>
            <person name="Kono T."/>
            <person name="Mallez S."/>
            <person name="Zhang Y."/>
            <person name="Obille A."/>
            <person name="Becker A."/>
            <person name="Abrahante J.E."/>
            <person name="Garbe J."/>
            <person name="Badalamenti J.P."/>
            <person name="Herman A."/>
            <person name="Mangelson H."/>
            <person name="Liachko I."/>
            <person name="Sullivan S."/>
            <person name="Sone E.D."/>
            <person name="Koren S."/>
            <person name="Silverstein K.A.T."/>
            <person name="Beckman K.B."/>
            <person name="Gohl D.M."/>
        </authorList>
    </citation>
    <scope>NUCLEOTIDE SEQUENCE</scope>
    <source>
        <strain evidence="2">Duluth1</strain>
        <tissue evidence="2">Whole animal</tissue>
    </source>
</reference>
<comment type="caution">
    <text evidence="2">The sequence shown here is derived from an EMBL/GenBank/DDBJ whole genome shotgun (WGS) entry which is preliminary data.</text>
</comment>
<proteinExistence type="predicted"/>
<dbReference type="EMBL" id="JAIWYP010000016">
    <property type="protein sequence ID" value="KAH3698098.1"/>
    <property type="molecule type" value="Genomic_DNA"/>
</dbReference>
<evidence type="ECO:0000313" key="3">
    <source>
        <dbReference type="Proteomes" id="UP000828390"/>
    </source>
</evidence>
<dbReference type="Proteomes" id="UP000828390">
    <property type="component" value="Unassembled WGS sequence"/>
</dbReference>
<protein>
    <submittedName>
        <fullName evidence="2">Uncharacterized protein</fullName>
    </submittedName>
</protein>
<feature type="region of interest" description="Disordered" evidence="1">
    <location>
        <begin position="13"/>
        <end position="33"/>
    </location>
</feature>